<dbReference type="PANTHER" id="PTHR37294:SF1">
    <property type="entry name" value="3'-5' EXORIBONUCLEASE YHAM"/>
    <property type="match status" value="1"/>
</dbReference>
<dbReference type="InterPro" id="IPR012340">
    <property type="entry name" value="NA-bd_OB-fold"/>
</dbReference>
<keyword evidence="1" id="KW-0378">Hydrolase</keyword>
<dbReference type="GO" id="GO:0016787">
    <property type="term" value="F:hydrolase activity"/>
    <property type="evidence" value="ECO:0007669"/>
    <property type="project" value="UniProtKB-KW"/>
</dbReference>
<comment type="caution">
    <text evidence="3">The sequence shown here is derived from an EMBL/GenBank/DDBJ whole genome shotgun (WGS) entry which is preliminary data.</text>
</comment>
<dbReference type="InterPro" id="IPR003607">
    <property type="entry name" value="HD/PDEase_dom"/>
</dbReference>
<dbReference type="InterPro" id="IPR006674">
    <property type="entry name" value="HD_domain"/>
</dbReference>
<evidence type="ECO:0000259" key="2">
    <source>
        <dbReference type="PROSITE" id="PS51831"/>
    </source>
</evidence>
<dbReference type="Gene3D" id="1.10.3210.10">
    <property type="entry name" value="Hypothetical protein af1432"/>
    <property type="match status" value="1"/>
</dbReference>
<dbReference type="InterPro" id="IPR006675">
    <property type="entry name" value="HDIG_dom"/>
</dbReference>
<dbReference type="NCBIfam" id="TIGR00277">
    <property type="entry name" value="HDIG"/>
    <property type="match status" value="1"/>
</dbReference>
<feature type="domain" description="HD" evidence="2">
    <location>
        <begin position="162"/>
        <end position="286"/>
    </location>
</feature>
<dbReference type="PROSITE" id="PS51831">
    <property type="entry name" value="HD"/>
    <property type="match status" value="1"/>
</dbReference>
<dbReference type="EMBL" id="DRTV01000195">
    <property type="protein sequence ID" value="HHF58324.1"/>
    <property type="molecule type" value="Genomic_DNA"/>
</dbReference>
<proteinExistence type="predicted"/>
<dbReference type="SMART" id="SM00471">
    <property type="entry name" value="HDc"/>
    <property type="match status" value="1"/>
</dbReference>
<gene>
    <name evidence="3" type="ORF">ENL41_02745</name>
</gene>
<name>A0A7C5I4T8_UNCW3</name>
<evidence type="ECO:0000256" key="1">
    <source>
        <dbReference type="ARBA" id="ARBA00022801"/>
    </source>
</evidence>
<evidence type="ECO:0000313" key="3">
    <source>
        <dbReference type="EMBL" id="HHF58324.1"/>
    </source>
</evidence>
<dbReference type="SUPFAM" id="SSF109604">
    <property type="entry name" value="HD-domain/PDEase-like"/>
    <property type="match status" value="1"/>
</dbReference>
<dbReference type="Proteomes" id="UP000886014">
    <property type="component" value="Unassembled WGS sequence"/>
</dbReference>
<reference evidence="3" key="1">
    <citation type="journal article" date="2020" name="mSystems">
        <title>Genome- and Community-Level Interaction Insights into Carbon Utilization and Element Cycling Functions of Hydrothermarchaeota in Hydrothermal Sediment.</title>
        <authorList>
            <person name="Zhou Z."/>
            <person name="Liu Y."/>
            <person name="Xu W."/>
            <person name="Pan J."/>
            <person name="Luo Z.H."/>
            <person name="Li M."/>
        </authorList>
    </citation>
    <scope>NUCLEOTIDE SEQUENCE [LARGE SCALE GENOMIC DNA]</scope>
    <source>
        <strain evidence="3">HyVt-94</strain>
    </source>
</reference>
<accession>A0A7C5I4T8</accession>
<dbReference type="CDD" id="cd00077">
    <property type="entry name" value="HDc"/>
    <property type="match status" value="1"/>
</dbReference>
<dbReference type="InterPro" id="IPR050798">
    <property type="entry name" value="YhaM_exoribonuc/phosphodiest"/>
</dbReference>
<sequence length="328" mass="38590">MKKIFVKDLKDYLEREIEDVFLVLKINKKQQRNGGYFLEVTLKDISGSIKARLFDNVDLLDKVLEEEKVYRFKAKVYRLNDEVTMKILDAHRIKDFDIRDFVPHTDRDIELMQKDLISIARNIANPHLRKLLHSFINDEKLMKRFSRSPAAKMMHHAYIGGLLEHTLSVTRLAETVSKRYSEVDEDLLITGAILHDVGKIYEFKFFPEIDYTDEGRLLGHIVLGYELVSRKIKEIEDFMGQFPRELSMKLLHMILSHHGELEWGSPIRPMTLEAQILHFIDNLDVKVFQFLKAQGERIDEKARWSLYQRALGRYVFLGEPPEEDITLE</sequence>
<dbReference type="AlphaFoldDB" id="A0A7C5I4T8"/>
<protein>
    <submittedName>
        <fullName evidence="3">HD domain-containing protein</fullName>
    </submittedName>
</protein>
<dbReference type="PANTHER" id="PTHR37294">
    <property type="entry name" value="3'-5' EXORIBONUCLEASE YHAM"/>
    <property type="match status" value="1"/>
</dbReference>
<organism evidence="3">
    <name type="scientific">candidate division WOR-3 bacterium</name>
    <dbReference type="NCBI Taxonomy" id="2052148"/>
    <lineage>
        <taxon>Bacteria</taxon>
        <taxon>Bacteria division WOR-3</taxon>
    </lineage>
</organism>
<dbReference type="Gene3D" id="2.40.50.140">
    <property type="entry name" value="Nucleic acid-binding proteins"/>
    <property type="match status" value="1"/>
</dbReference>
<dbReference type="GO" id="GO:0031125">
    <property type="term" value="P:rRNA 3'-end processing"/>
    <property type="evidence" value="ECO:0007669"/>
    <property type="project" value="TreeGrafter"/>
</dbReference>
<dbReference type="Pfam" id="PF01966">
    <property type="entry name" value="HD"/>
    <property type="match status" value="1"/>
</dbReference>